<feature type="signal peptide" evidence="5">
    <location>
        <begin position="1"/>
        <end position="21"/>
    </location>
</feature>
<keyword evidence="7" id="KW-1185">Reference proteome</keyword>
<feature type="chain" id="PRO_5045013752" description="Maltodextrin-binding protein" evidence="5">
    <location>
        <begin position="22"/>
        <end position="422"/>
    </location>
</feature>
<sequence length="422" mass="45149">MKMKKMVAGLSTAVLAFGALAACGGGTDNGSSNENGGSSSENKPEKIVIWEDIEKSETTKEVAKAFEEEHGVVVEVVEVQMTDQKDKLALDGPAGKGPDIVLVPHDQIGTIADQGHLAPLADEGALDSFTDASKSAVMFDGQAYGYPKSVETPVLMFNKDLVSEAPATMDELYELSNDVKGDGEYGFLGLWDNFYFAHGVIAGFGGYVFKEDGGALDPADIGLNNEGAVEGFEYIGKWYQEGLFPKGLIGESGGQAMDQLFTEKKAHTVMNGPWAVAGYQDAGVNLGASAMPTLPNGEPIKTFMGVKTYALSAYTENQEWAEMFLAELTNEENALKMFEAYNEIPPVAALETNETITSNEVAKAVFDQATNAIPMPNIPEMGQVWEPMAQALQLVATGKQDAQKSADDAVKVIEQQIQANNQ</sequence>
<dbReference type="Proteomes" id="UP001206821">
    <property type="component" value="Unassembled WGS sequence"/>
</dbReference>
<keyword evidence="5" id="KW-0449">Lipoprotein</keyword>
<evidence type="ECO:0000256" key="2">
    <source>
        <dbReference type="ARBA" id="ARBA00022448"/>
    </source>
</evidence>
<reference evidence="6 7" key="1">
    <citation type="submission" date="2022-07" db="EMBL/GenBank/DDBJ databases">
        <title>Genomic and pangenome structural analysis of the polyextremophile Exiguobacterium.</title>
        <authorList>
            <person name="Shen L."/>
        </authorList>
    </citation>
    <scope>NUCLEOTIDE SEQUENCE [LARGE SCALE GENOMIC DNA]</scope>
    <source>
        <strain evidence="6 7">12_1</strain>
    </source>
</reference>
<keyword evidence="5" id="KW-0472">Membrane</keyword>
<dbReference type="RefSeq" id="WP_081852711.1">
    <property type="nucleotide sequence ID" value="NZ_JANIEK010000045.1"/>
</dbReference>
<comment type="similarity">
    <text evidence="1 5">Belongs to the bacterial solute-binding protein 1 family.</text>
</comment>
<evidence type="ECO:0000256" key="3">
    <source>
        <dbReference type="ARBA" id="ARBA00022597"/>
    </source>
</evidence>
<dbReference type="PROSITE" id="PS51257">
    <property type="entry name" value="PROKAR_LIPOPROTEIN"/>
    <property type="match status" value="1"/>
</dbReference>
<dbReference type="Gene3D" id="3.40.190.10">
    <property type="entry name" value="Periplasmic binding protein-like II"/>
    <property type="match status" value="2"/>
</dbReference>
<organism evidence="6 7">
    <name type="scientific">Exiguobacterium alkaliphilum</name>
    <dbReference type="NCBI Taxonomy" id="1428684"/>
    <lineage>
        <taxon>Bacteria</taxon>
        <taxon>Bacillati</taxon>
        <taxon>Bacillota</taxon>
        <taxon>Bacilli</taxon>
        <taxon>Bacillales</taxon>
        <taxon>Bacillales Family XII. Incertae Sedis</taxon>
        <taxon>Exiguobacterium</taxon>
    </lineage>
</organism>
<evidence type="ECO:0000256" key="5">
    <source>
        <dbReference type="RuleBase" id="RU365005"/>
    </source>
</evidence>
<dbReference type="InterPro" id="IPR006060">
    <property type="entry name" value="Maltose/Cyclodextrin-bd"/>
</dbReference>
<protein>
    <recommendedName>
        <fullName evidence="5">Maltodextrin-binding protein</fullName>
    </recommendedName>
</protein>
<comment type="caution">
    <text evidence="6">The sequence shown here is derived from an EMBL/GenBank/DDBJ whole genome shotgun (WGS) entry which is preliminary data.</text>
</comment>
<evidence type="ECO:0000256" key="4">
    <source>
        <dbReference type="ARBA" id="ARBA00022729"/>
    </source>
</evidence>
<keyword evidence="2 5" id="KW-0813">Transport</keyword>
<evidence type="ECO:0000313" key="7">
    <source>
        <dbReference type="Proteomes" id="UP001206821"/>
    </source>
</evidence>
<keyword evidence="4 5" id="KW-0732">Signal</keyword>
<comment type="subcellular location">
    <subcellularLocation>
        <location evidence="5">Cell membrane</location>
        <topology evidence="5">Lipid-anchor</topology>
    </subcellularLocation>
</comment>
<dbReference type="PANTHER" id="PTHR30061:SF50">
    <property type="entry name" value="MALTOSE_MALTODEXTRIN-BINDING PERIPLASMIC PROTEIN"/>
    <property type="match status" value="1"/>
</dbReference>
<dbReference type="PRINTS" id="PR00181">
    <property type="entry name" value="MALTOSEBP"/>
</dbReference>
<dbReference type="Pfam" id="PF13416">
    <property type="entry name" value="SBP_bac_8"/>
    <property type="match status" value="1"/>
</dbReference>
<dbReference type="EMBL" id="JANIEK010000045">
    <property type="protein sequence ID" value="MCT4796032.1"/>
    <property type="molecule type" value="Genomic_DNA"/>
</dbReference>
<keyword evidence="3 5" id="KW-0762">Sugar transport</keyword>
<evidence type="ECO:0000313" key="6">
    <source>
        <dbReference type="EMBL" id="MCT4796032.1"/>
    </source>
</evidence>
<dbReference type="PANTHER" id="PTHR30061">
    <property type="entry name" value="MALTOSE-BINDING PERIPLASMIC PROTEIN"/>
    <property type="match status" value="1"/>
</dbReference>
<keyword evidence="5" id="KW-1003">Cell membrane</keyword>
<dbReference type="InterPro" id="IPR006059">
    <property type="entry name" value="SBP"/>
</dbReference>
<dbReference type="SUPFAM" id="SSF53850">
    <property type="entry name" value="Periplasmic binding protein-like II"/>
    <property type="match status" value="1"/>
</dbReference>
<evidence type="ECO:0000256" key="1">
    <source>
        <dbReference type="ARBA" id="ARBA00008520"/>
    </source>
</evidence>
<accession>A0ABT2KYM1</accession>
<proteinExistence type="inferred from homology"/>
<gene>
    <name evidence="6" type="ORF">NQG31_10760</name>
</gene>
<name>A0ABT2KYM1_9BACL</name>